<protein>
    <submittedName>
        <fullName evidence="4">Choloylglycine hydrolase</fullName>
        <ecNumber evidence="4">3.5.1.24</ecNumber>
    </submittedName>
</protein>
<dbReference type="InterPro" id="IPR029132">
    <property type="entry name" value="CBAH/NAAA_C"/>
</dbReference>
<dbReference type="Proteomes" id="UP001254832">
    <property type="component" value="Unassembled WGS sequence"/>
</dbReference>
<gene>
    <name evidence="4" type="ORF">J2W91_000061</name>
</gene>
<comment type="caution">
    <text evidence="4">The sequence shown here is derived from an EMBL/GenBank/DDBJ whole genome shotgun (WGS) entry which is preliminary data.</text>
</comment>
<dbReference type="EC" id="3.5.1.24" evidence="4"/>
<dbReference type="AlphaFoldDB" id="A0AAP5GW02"/>
<dbReference type="PANTHER" id="PTHR35527:SF2">
    <property type="entry name" value="HYDROLASE"/>
    <property type="match status" value="1"/>
</dbReference>
<dbReference type="EMBL" id="JAVDTR010000001">
    <property type="protein sequence ID" value="MDR6721613.1"/>
    <property type="molecule type" value="Genomic_DNA"/>
</dbReference>
<evidence type="ECO:0000259" key="3">
    <source>
        <dbReference type="Pfam" id="PF02275"/>
    </source>
</evidence>
<accession>A0AAP5GW02</accession>
<evidence type="ECO:0000313" key="5">
    <source>
        <dbReference type="Proteomes" id="UP001254832"/>
    </source>
</evidence>
<dbReference type="SUPFAM" id="SSF56235">
    <property type="entry name" value="N-terminal nucleophile aminohydrolases (Ntn hydrolases)"/>
    <property type="match status" value="1"/>
</dbReference>
<evidence type="ECO:0000313" key="4">
    <source>
        <dbReference type="EMBL" id="MDR6721613.1"/>
    </source>
</evidence>
<reference evidence="4" key="1">
    <citation type="submission" date="2023-07" db="EMBL/GenBank/DDBJ databases">
        <title>Sorghum-associated microbial communities from plants grown in Nebraska, USA.</title>
        <authorList>
            <person name="Schachtman D."/>
        </authorList>
    </citation>
    <scope>NUCLEOTIDE SEQUENCE</scope>
    <source>
        <strain evidence="4">BE80</strain>
    </source>
</reference>
<sequence length="343" mass="39691">MCTTFTMKDEQVMLLAQNYDFHAGHGLIVVSTRDLTKYSFAAEGKKEVSWKTKYGNITFTQFGRELPMSGMNEKGLTIAMMYHEEGQYPLSDSRAALNELQWIQYQLDQYASVEEVVHHLDHIRIEKAVYVLHYMVADAKGHTAIIEFIGGNAQVTQDATYYTLTNSNYNQSLEYMKQFKETTIPKLSRKVSSLDRFNLAYRLLEEKCNLNKLTSLSIKEAFGILDDLAVKPSVNWDWVGNEIPPTLSYWTVVFDIKNLSIHYKNYGNEAVRSIKIKHFNFFKDSPILSLPLDNKYKGSIEHEFKPYKKSDNERIIRLSFKPITDFFPIGDQEKLATYPDTFN</sequence>
<comment type="similarity">
    <text evidence="1">Belongs to the peptidase C59 family.</text>
</comment>
<dbReference type="Pfam" id="PF02275">
    <property type="entry name" value="CBAH"/>
    <property type="match status" value="1"/>
</dbReference>
<dbReference type="PANTHER" id="PTHR35527">
    <property type="entry name" value="CHOLOYLGLYCINE HYDROLASE"/>
    <property type="match status" value="1"/>
</dbReference>
<dbReference type="InterPro" id="IPR029055">
    <property type="entry name" value="Ntn_hydrolases_N"/>
</dbReference>
<name>A0AAP5GW02_PAEAM</name>
<dbReference type="InterPro" id="IPR052193">
    <property type="entry name" value="Peptidase_C59"/>
</dbReference>
<evidence type="ECO:0000256" key="1">
    <source>
        <dbReference type="ARBA" id="ARBA00006625"/>
    </source>
</evidence>
<keyword evidence="2 4" id="KW-0378">Hydrolase</keyword>
<proteinExistence type="inferred from homology"/>
<dbReference type="Gene3D" id="3.60.60.10">
    <property type="entry name" value="Penicillin V Acylase, Chain A"/>
    <property type="match status" value="1"/>
</dbReference>
<feature type="domain" description="Choloylglycine hydrolase/NAAA C-terminal" evidence="3">
    <location>
        <begin position="2"/>
        <end position="190"/>
    </location>
</feature>
<dbReference type="GO" id="GO:0045302">
    <property type="term" value="F:choloylglycine hydrolase activity"/>
    <property type="evidence" value="ECO:0007669"/>
    <property type="project" value="UniProtKB-EC"/>
</dbReference>
<evidence type="ECO:0000256" key="2">
    <source>
        <dbReference type="ARBA" id="ARBA00022801"/>
    </source>
</evidence>
<organism evidence="4 5">
    <name type="scientific">Paenibacillus amylolyticus</name>
    <dbReference type="NCBI Taxonomy" id="1451"/>
    <lineage>
        <taxon>Bacteria</taxon>
        <taxon>Bacillati</taxon>
        <taxon>Bacillota</taxon>
        <taxon>Bacilli</taxon>
        <taxon>Bacillales</taxon>
        <taxon>Paenibacillaceae</taxon>
        <taxon>Paenibacillus</taxon>
    </lineage>
</organism>